<dbReference type="Proteomes" id="UP000054538">
    <property type="component" value="Unassembled WGS sequence"/>
</dbReference>
<keyword evidence="2" id="KW-1185">Reference proteome</keyword>
<reference evidence="1 2" key="1">
    <citation type="submission" date="2014-04" db="EMBL/GenBank/DDBJ databases">
        <authorList>
            <consortium name="DOE Joint Genome Institute"/>
            <person name="Kuo A."/>
            <person name="Kohler A."/>
            <person name="Jargeat P."/>
            <person name="Nagy L.G."/>
            <person name="Floudas D."/>
            <person name="Copeland A."/>
            <person name="Barry K.W."/>
            <person name="Cichocki N."/>
            <person name="Veneault-Fourrey C."/>
            <person name="LaButti K."/>
            <person name="Lindquist E.A."/>
            <person name="Lipzen A."/>
            <person name="Lundell T."/>
            <person name="Morin E."/>
            <person name="Murat C."/>
            <person name="Sun H."/>
            <person name="Tunlid A."/>
            <person name="Henrissat B."/>
            <person name="Grigoriev I.V."/>
            <person name="Hibbett D.S."/>
            <person name="Martin F."/>
            <person name="Nordberg H.P."/>
            <person name="Cantor M.N."/>
            <person name="Hua S.X."/>
        </authorList>
    </citation>
    <scope>NUCLEOTIDE SEQUENCE [LARGE SCALE GENOMIC DNA]</scope>
    <source>
        <strain evidence="1 2">Ve08.2h10</strain>
    </source>
</reference>
<dbReference type="HOGENOM" id="CLU_018552_16_2_1"/>
<protein>
    <submittedName>
        <fullName evidence="1">Uncharacterized protein</fullName>
    </submittedName>
</protein>
<dbReference type="EMBL" id="KN825428">
    <property type="protein sequence ID" value="KIK91091.1"/>
    <property type="molecule type" value="Genomic_DNA"/>
</dbReference>
<evidence type="ECO:0000313" key="1">
    <source>
        <dbReference type="EMBL" id="KIK91091.1"/>
    </source>
</evidence>
<reference evidence="2" key="2">
    <citation type="submission" date="2015-01" db="EMBL/GenBank/DDBJ databases">
        <title>Evolutionary Origins and Diversification of the Mycorrhizal Mutualists.</title>
        <authorList>
            <consortium name="DOE Joint Genome Institute"/>
            <consortium name="Mycorrhizal Genomics Consortium"/>
            <person name="Kohler A."/>
            <person name="Kuo A."/>
            <person name="Nagy L.G."/>
            <person name="Floudas D."/>
            <person name="Copeland A."/>
            <person name="Barry K.W."/>
            <person name="Cichocki N."/>
            <person name="Veneault-Fourrey C."/>
            <person name="LaButti K."/>
            <person name="Lindquist E.A."/>
            <person name="Lipzen A."/>
            <person name="Lundell T."/>
            <person name="Morin E."/>
            <person name="Murat C."/>
            <person name="Riley R."/>
            <person name="Ohm R."/>
            <person name="Sun H."/>
            <person name="Tunlid A."/>
            <person name="Henrissat B."/>
            <person name="Grigoriev I.V."/>
            <person name="Hibbett D.S."/>
            <person name="Martin F."/>
        </authorList>
    </citation>
    <scope>NUCLEOTIDE SEQUENCE [LARGE SCALE GENOMIC DNA]</scope>
    <source>
        <strain evidence="2">Ve08.2h10</strain>
    </source>
</reference>
<dbReference type="AlphaFoldDB" id="A0A0D0DSH4"/>
<accession>A0A0D0DSH4</accession>
<organism evidence="1 2">
    <name type="scientific">Paxillus rubicundulus Ve08.2h10</name>
    <dbReference type="NCBI Taxonomy" id="930991"/>
    <lineage>
        <taxon>Eukaryota</taxon>
        <taxon>Fungi</taxon>
        <taxon>Dikarya</taxon>
        <taxon>Basidiomycota</taxon>
        <taxon>Agaricomycotina</taxon>
        <taxon>Agaricomycetes</taxon>
        <taxon>Agaricomycetidae</taxon>
        <taxon>Boletales</taxon>
        <taxon>Paxilineae</taxon>
        <taxon>Paxillaceae</taxon>
        <taxon>Paxillus</taxon>
    </lineage>
</organism>
<proteinExistence type="predicted"/>
<dbReference type="OrthoDB" id="3246760at2759"/>
<name>A0A0D0DSH4_9AGAM</name>
<dbReference type="InParanoid" id="A0A0D0DSH4"/>
<feature type="non-terminal residue" evidence="1">
    <location>
        <position position="1"/>
    </location>
</feature>
<evidence type="ECO:0000313" key="2">
    <source>
        <dbReference type="Proteomes" id="UP000054538"/>
    </source>
</evidence>
<sequence>IEDHPVFFNNSGNAQEAIEVQLGMTLYRMGQYGNGASPEDIAYFVGCSKGAVELYMK</sequence>
<gene>
    <name evidence="1" type="ORF">PAXRUDRAFT_150288</name>
</gene>